<evidence type="ECO:0000313" key="8">
    <source>
        <dbReference type="EMBL" id="OAY83794.1"/>
    </source>
</evidence>
<evidence type="ECO:0000256" key="4">
    <source>
        <dbReference type="ARBA" id="ARBA00023242"/>
    </source>
</evidence>
<dbReference type="GO" id="GO:0006364">
    <property type="term" value="P:rRNA processing"/>
    <property type="evidence" value="ECO:0007669"/>
    <property type="project" value="UniProtKB-KW"/>
</dbReference>
<dbReference type="SUPFAM" id="SSF88723">
    <property type="entry name" value="PIN domain-like"/>
    <property type="match status" value="1"/>
</dbReference>
<dbReference type="GO" id="GO:0032040">
    <property type="term" value="C:small-subunit processome"/>
    <property type="evidence" value="ECO:0007669"/>
    <property type="project" value="InterPro"/>
</dbReference>
<dbReference type="PANTHER" id="PTHR12416">
    <property type="entry name" value="RRNA-PROCESSING PROTEIN UTP23 HOMOLOG"/>
    <property type="match status" value="1"/>
</dbReference>
<evidence type="ECO:0000256" key="3">
    <source>
        <dbReference type="ARBA" id="ARBA00022552"/>
    </source>
</evidence>
<dbReference type="AlphaFoldDB" id="A0A199W3A7"/>
<dbReference type="EMBL" id="LSRQ01000310">
    <property type="protein sequence ID" value="OAY83794.1"/>
    <property type="molecule type" value="Genomic_DNA"/>
</dbReference>
<evidence type="ECO:0000256" key="7">
    <source>
        <dbReference type="SAM" id="MobiDB-lite"/>
    </source>
</evidence>
<comment type="function">
    <text evidence="5">Involved in rRNA-processing and ribosome biogenesis.</text>
</comment>
<evidence type="ECO:0000256" key="2">
    <source>
        <dbReference type="ARBA" id="ARBA00022517"/>
    </source>
</evidence>
<keyword evidence="3" id="KW-0698">rRNA processing</keyword>
<dbReference type="Gene3D" id="3.40.50.1010">
    <property type="entry name" value="5'-nuclease"/>
    <property type="match status" value="1"/>
</dbReference>
<feature type="compositionally biased region" description="Basic and acidic residues" evidence="7">
    <location>
        <begin position="277"/>
        <end position="288"/>
    </location>
</feature>
<proteinExistence type="inferred from homology"/>
<keyword evidence="4" id="KW-0539">Nucleus</keyword>
<feature type="region of interest" description="Disordered" evidence="7">
    <location>
        <begin position="229"/>
        <end position="288"/>
    </location>
</feature>
<comment type="subcellular location">
    <subcellularLocation>
        <location evidence="1">Nucleus</location>
        <location evidence="1">Nucleolus</location>
    </subcellularLocation>
</comment>
<dbReference type="CDD" id="cd08553">
    <property type="entry name" value="PIN_Fcf1-like"/>
    <property type="match status" value="1"/>
</dbReference>
<organism evidence="8 9">
    <name type="scientific">Ananas comosus</name>
    <name type="common">Pineapple</name>
    <name type="synonym">Ananas ananas</name>
    <dbReference type="NCBI Taxonomy" id="4615"/>
    <lineage>
        <taxon>Eukaryota</taxon>
        <taxon>Viridiplantae</taxon>
        <taxon>Streptophyta</taxon>
        <taxon>Embryophyta</taxon>
        <taxon>Tracheophyta</taxon>
        <taxon>Spermatophyta</taxon>
        <taxon>Magnoliopsida</taxon>
        <taxon>Liliopsida</taxon>
        <taxon>Poales</taxon>
        <taxon>Bromeliaceae</taxon>
        <taxon>Bromelioideae</taxon>
        <taxon>Ananas</taxon>
    </lineage>
</organism>
<evidence type="ECO:0000256" key="6">
    <source>
        <dbReference type="ARBA" id="ARBA00038503"/>
    </source>
</evidence>
<dbReference type="Pfam" id="PF04900">
    <property type="entry name" value="Fcf1"/>
    <property type="match status" value="1"/>
</dbReference>
<dbReference type="STRING" id="4615.A0A199W3A7"/>
<keyword evidence="2" id="KW-0690">Ribosome biogenesis</keyword>
<comment type="caution">
    <text evidence="8">The sequence shown here is derived from an EMBL/GenBank/DDBJ whole genome shotgun (WGS) entry which is preliminary data.</text>
</comment>
<reference evidence="8 9" key="1">
    <citation type="journal article" date="2016" name="DNA Res.">
        <title>The draft genome of MD-2 pineapple using hybrid error correction of long reads.</title>
        <authorList>
            <person name="Redwan R.M."/>
            <person name="Saidin A."/>
            <person name="Kumar S.V."/>
        </authorList>
    </citation>
    <scope>NUCLEOTIDE SEQUENCE [LARGE SCALE GENOMIC DNA]</scope>
    <source>
        <strain evidence="9">cv. MD2</strain>
        <tissue evidence="8">Leaf</tissue>
    </source>
</reference>
<dbReference type="InterPro" id="IPR029060">
    <property type="entry name" value="PIN-like_dom_sf"/>
</dbReference>
<dbReference type="FunFam" id="3.40.50.1010:FF:000006">
    <property type="entry name" value="rRNA-processing protein UTP23 homolog"/>
    <property type="match status" value="1"/>
</dbReference>
<evidence type="ECO:0000256" key="5">
    <source>
        <dbReference type="ARBA" id="ARBA00037300"/>
    </source>
</evidence>
<comment type="similarity">
    <text evidence="6">Belongs to the UTP23/FCF1 family. UTP23 subfamily.</text>
</comment>
<dbReference type="InterPro" id="IPR006984">
    <property type="entry name" value="Fcf1/UTP23"/>
</dbReference>
<evidence type="ECO:0000256" key="1">
    <source>
        <dbReference type="ARBA" id="ARBA00004604"/>
    </source>
</evidence>
<dbReference type="Proteomes" id="UP000092600">
    <property type="component" value="Unassembled WGS sequence"/>
</dbReference>
<gene>
    <name evidence="8" type="ORF">ACMD2_02944</name>
</gene>
<sequence length="288" mass="32597">MRVKRQKRHRKVVRFYSTCFGFREPYKVLLDGTFVHHLLLHGLAPADSSLSHLLGSRSLLFTTRCVIGELRSLGESHAAAVDAAKQLITARCEHEKRVSATACIESVIGEENSEHFFVATQDTDLRKKLREVPSVPIIFGLRNSLFIEQPSSQQREFIKSTEEKRLHMSESEFQKIHKRALMGKTAEGSDGDVEEQAARTVSNTARRMLGVAQKSKFKRKKAKIPVTNRCGMIPSQRPNPLSCKKKKPKPEVSLPKVQEVKAEVATKRKRIRKRSRVSKDSKPGETET</sequence>
<evidence type="ECO:0000313" key="9">
    <source>
        <dbReference type="Proteomes" id="UP000092600"/>
    </source>
</evidence>
<feature type="compositionally biased region" description="Basic residues" evidence="7">
    <location>
        <begin position="267"/>
        <end position="276"/>
    </location>
</feature>
<accession>A0A199W3A7</accession>
<protein>
    <submittedName>
        <fullName evidence="8">rRNA-processing protein UTP</fullName>
    </submittedName>
</protein>
<name>A0A199W3A7_ANACO</name>